<evidence type="ECO:0000313" key="1">
    <source>
        <dbReference type="EMBL" id="AVK04752.1"/>
    </source>
</evidence>
<keyword evidence="2" id="KW-1185">Reference proteome</keyword>
<gene>
    <name evidence="1" type="ORF">CSB93_0933</name>
</gene>
<dbReference type="EMBL" id="CP027169">
    <property type="protein sequence ID" value="AVK04752.1"/>
    <property type="molecule type" value="Genomic_DNA"/>
</dbReference>
<name>A0A2R3IS36_9PSED</name>
<dbReference type="AlphaFoldDB" id="A0A2R3IS36"/>
<proteinExistence type="predicted"/>
<protein>
    <submittedName>
        <fullName evidence="1">Uncharacterized protein</fullName>
    </submittedName>
</protein>
<sequence length="39" mass="4220">MHARDEDAGPGESMFKIMNVTRDPEGFLSNILKTGAALV</sequence>
<reference evidence="1 2" key="1">
    <citation type="submission" date="2018-02" db="EMBL/GenBank/DDBJ databases">
        <title>FDA/CDC Antimicrobial Resistant Isolate Bank Genome Sequencing.</title>
        <authorList>
            <person name="Benahmed F.H."/>
            <person name="Lutgring J.D."/>
            <person name="Yoo B."/>
            <person name="Machado M."/>
            <person name="Brown A."/>
            <person name="McAllister G."/>
            <person name="Perry A."/>
            <person name="Halpin A.L."/>
            <person name="Vavikolanu K."/>
            <person name="Ott S."/>
            <person name="Zhao X."/>
            <person name="Tallon L.J."/>
            <person name="Sadzewicz L."/>
            <person name="Aluvathingal J."/>
            <person name="Nadendla S."/>
            <person name="Voskania-kordi A."/>
            <person name="Simonyan V."/>
            <person name="Patel J."/>
            <person name="Shawar R.M."/>
        </authorList>
    </citation>
    <scope>NUCLEOTIDE SEQUENCE [LARGE SCALE GENOMIC DNA]</scope>
    <source>
        <strain evidence="1 2">AR_0356</strain>
    </source>
</reference>
<organism evidence="1 2">
    <name type="scientific">Pseudomonas paraeruginosa</name>
    <dbReference type="NCBI Taxonomy" id="2994495"/>
    <lineage>
        <taxon>Bacteria</taxon>
        <taxon>Pseudomonadati</taxon>
        <taxon>Pseudomonadota</taxon>
        <taxon>Gammaproteobacteria</taxon>
        <taxon>Pseudomonadales</taxon>
        <taxon>Pseudomonadaceae</taxon>
        <taxon>Pseudomonas</taxon>
    </lineage>
</organism>
<evidence type="ECO:0000313" key="2">
    <source>
        <dbReference type="Proteomes" id="UP000238390"/>
    </source>
</evidence>
<dbReference type="Proteomes" id="UP000238390">
    <property type="component" value="Chromosome"/>
</dbReference>
<accession>A0A2R3IS36</accession>